<dbReference type="GO" id="GO:0015074">
    <property type="term" value="P:DNA integration"/>
    <property type="evidence" value="ECO:0007669"/>
    <property type="project" value="TreeGrafter"/>
</dbReference>
<dbReference type="GO" id="GO:0000014">
    <property type="term" value="F:single-stranded DNA endodeoxyribonuclease activity"/>
    <property type="evidence" value="ECO:0007669"/>
    <property type="project" value="TreeGrafter"/>
</dbReference>
<dbReference type="Gene3D" id="1.10.10.10">
    <property type="entry name" value="Winged helix-like DNA-binding domain superfamily/Winged helix DNA-binding domain"/>
    <property type="match status" value="1"/>
</dbReference>
<dbReference type="GO" id="GO:0044547">
    <property type="term" value="F:DNA topoisomerase binding"/>
    <property type="evidence" value="ECO:0007669"/>
    <property type="project" value="TreeGrafter"/>
</dbReference>
<protein>
    <submittedName>
        <fullName evidence="2">Histone-lysine N-methyltransferase SETMAR</fullName>
    </submittedName>
</protein>
<dbReference type="GO" id="GO:0044774">
    <property type="term" value="P:mitotic DNA integrity checkpoint signaling"/>
    <property type="evidence" value="ECO:0007669"/>
    <property type="project" value="TreeGrafter"/>
</dbReference>
<dbReference type="InterPro" id="IPR036388">
    <property type="entry name" value="WH-like_DNA-bd_sf"/>
</dbReference>
<dbReference type="InterPro" id="IPR052709">
    <property type="entry name" value="Transposase-MT_Hybrid"/>
</dbReference>
<dbReference type="GO" id="GO:0031297">
    <property type="term" value="P:replication fork processing"/>
    <property type="evidence" value="ECO:0007669"/>
    <property type="project" value="TreeGrafter"/>
</dbReference>
<dbReference type="GO" id="GO:0046975">
    <property type="term" value="F:histone H3K36 methyltransferase activity"/>
    <property type="evidence" value="ECO:0007669"/>
    <property type="project" value="TreeGrafter"/>
</dbReference>
<evidence type="ECO:0000259" key="1">
    <source>
        <dbReference type="Pfam" id="PF17906"/>
    </source>
</evidence>
<gene>
    <name evidence="2" type="primary">NCL1_53974</name>
    <name evidence="2" type="ORF">TNIN_214221</name>
</gene>
<dbReference type="Pfam" id="PF17906">
    <property type="entry name" value="HTH_48"/>
    <property type="match status" value="1"/>
</dbReference>
<dbReference type="GO" id="GO:0035861">
    <property type="term" value="C:site of double-strand break"/>
    <property type="evidence" value="ECO:0007669"/>
    <property type="project" value="TreeGrafter"/>
</dbReference>
<reference evidence="2" key="1">
    <citation type="submission" date="2020-08" db="EMBL/GenBank/DDBJ databases">
        <title>Multicomponent nature underlies the extraordinary mechanical properties of spider dragline silk.</title>
        <authorList>
            <person name="Kono N."/>
            <person name="Nakamura H."/>
            <person name="Mori M."/>
            <person name="Yoshida Y."/>
            <person name="Ohtoshi R."/>
            <person name="Malay A.D."/>
            <person name="Moran D.A.P."/>
            <person name="Tomita M."/>
            <person name="Numata K."/>
            <person name="Arakawa K."/>
        </authorList>
    </citation>
    <scope>NUCLEOTIDE SEQUENCE</scope>
</reference>
<feature type="domain" description="Mos1 transposase HTH" evidence="1">
    <location>
        <begin position="7"/>
        <end position="55"/>
    </location>
</feature>
<dbReference type="GO" id="GO:0003690">
    <property type="term" value="F:double-stranded DNA binding"/>
    <property type="evidence" value="ECO:0007669"/>
    <property type="project" value="TreeGrafter"/>
</dbReference>
<dbReference type="GO" id="GO:0000793">
    <property type="term" value="C:condensed chromosome"/>
    <property type="evidence" value="ECO:0007669"/>
    <property type="project" value="TreeGrafter"/>
</dbReference>
<evidence type="ECO:0000313" key="3">
    <source>
        <dbReference type="Proteomes" id="UP000886998"/>
    </source>
</evidence>
<dbReference type="GO" id="GO:0042800">
    <property type="term" value="F:histone H3K4 methyltransferase activity"/>
    <property type="evidence" value="ECO:0007669"/>
    <property type="project" value="TreeGrafter"/>
</dbReference>
<dbReference type="AlphaFoldDB" id="A0A8X6WYM8"/>
<dbReference type="GO" id="GO:0003697">
    <property type="term" value="F:single-stranded DNA binding"/>
    <property type="evidence" value="ECO:0007669"/>
    <property type="project" value="TreeGrafter"/>
</dbReference>
<dbReference type="GO" id="GO:0006303">
    <property type="term" value="P:double-strand break repair via nonhomologous end joining"/>
    <property type="evidence" value="ECO:0007669"/>
    <property type="project" value="TreeGrafter"/>
</dbReference>
<dbReference type="Proteomes" id="UP000886998">
    <property type="component" value="Unassembled WGS sequence"/>
</dbReference>
<dbReference type="InterPro" id="IPR041426">
    <property type="entry name" value="Mos1_HTH"/>
</dbReference>
<organism evidence="2 3">
    <name type="scientific">Trichonephila inaurata madagascariensis</name>
    <dbReference type="NCBI Taxonomy" id="2747483"/>
    <lineage>
        <taxon>Eukaryota</taxon>
        <taxon>Metazoa</taxon>
        <taxon>Ecdysozoa</taxon>
        <taxon>Arthropoda</taxon>
        <taxon>Chelicerata</taxon>
        <taxon>Arachnida</taxon>
        <taxon>Araneae</taxon>
        <taxon>Araneomorphae</taxon>
        <taxon>Entelegynae</taxon>
        <taxon>Araneoidea</taxon>
        <taxon>Nephilidae</taxon>
        <taxon>Trichonephila</taxon>
        <taxon>Trichonephila inaurata</taxon>
    </lineage>
</organism>
<dbReference type="GO" id="GO:0005634">
    <property type="term" value="C:nucleus"/>
    <property type="evidence" value="ECO:0007669"/>
    <property type="project" value="TreeGrafter"/>
</dbReference>
<name>A0A8X6WYM8_9ARAC</name>
<dbReference type="EMBL" id="BMAV01003825">
    <property type="protein sequence ID" value="GFY43718.1"/>
    <property type="molecule type" value="Genomic_DNA"/>
</dbReference>
<comment type="caution">
    <text evidence="2">The sequence shown here is derived from an EMBL/GenBank/DDBJ whole genome shotgun (WGS) entry which is preliminary data.</text>
</comment>
<dbReference type="PANTHER" id="PTHR46060:SF2">
    <property type="entry name" value="HISTONE-LYSINE N-METHYLTRANSFERASE SETMAR"/>
    <property type="match status" value="1"/>
</dbReference>
<dbReference type="Gene3D" id="1.10.10.1450">
    <property type="match status" value="1"/>
</dbReference>
<proteinExistence type="predicted"/>
<accession>A0A8X6WYM8</accession>
<dbReference type="PANTHER" id="PTHR46060">
    <property type="entry name" value="MARINER MOS1 TRANSPOSASE-LIKE PROTEIN"/>
    <property type="match status" value="1"/>
</dbReference>
<keyword evidence="3" id="KW-1185">Reference proteome</keyword>
<dbReference type="GO" id="GO:0000729">
    <property type="term" value="P:DNA double-strand break processing"/>
    <property type="evidence" value="ECO:0007669"/>
    <property type="project" value="TreeGrafter"/>
</dbReference>
<dbReference type="OrthoDB" id="7600185at2759"/>
<sequence length="124" mass="14163">MRVENHSHVRHILLYPFEKGGKAAQSFRDLNELFGKGTNSESQFRERFARFKSGDTSLEDKPERGRPSKFNDQALLAAVAKDESLTTQMLAEDFNVNQSMVVRRLKKLGKVWKIAGWVSPRALL</sequence>
<evidence type="ECO:0000313" key="2">
    <source>
        <dbReference type="EMBL" id="GFY43718.1"/>
    </source>
</evidence>